<evidence type="ECO:0008006" key="5">
    <source>
        <dbReference type="Google" id="ProtNLM"/>
    </source>
</evidence>
<accession>A0A6J5MK25</accession>
<gene>
    <name evidence="2" type="ORF">UFOVP1017_12</name>
    <name evidence="3" type="ORF">UFOVP1168_12</name>
    <name evidence="4" type="ORF">UFOVP1617_41</name>
    <name evidence="1" type="ORF">UFOVP511_12</name>
</gene>
<protein>
    <recommendedName>
        <fullName evidence="5">DUF1064 domain-containing protein</fullName>
    </recommendedName>
</protein>
<proteinExistence type="predicted"/>
<dbReference type="Pfam" id="PF06356">
    <property type="entry name" value="DUF1064"/>
    <property type="match status" value="1"/>
</dbReference>
<dbReference type="EMBL" id="LR797483">
    <property type="protein sequence ID" value="CAB4219608.1"/>
    <property type="molecule type" value="Genomic_DNA"/>
</dbReference>
<dbReference type="EMBL" id="LR796968">
    <property type="protein sequence ID" value="CAB4178490.1"/>
    <property type="molecule type" value="Genomic_DNA"/>
</dbReference>
<dbReference type="EMBL" id="LR796490">
    <property type="protein sequence ID" value="CAB4147104.1"/>
    <property type="molecule type" value="Genomic_DNA"/>
</dbReference>
<sequence length="111" mass="12756">MRSKYGAIRTTIDGITFASKAEARRYAELQILLKSGEITDLKLQPKYPLVFIPGKGRDSVNVGSYIADFWYRKRNKEAVVEDVKGMLTPVYRLKKKMVEAIYGIKIVEVRR</sequence>
<dbReference type="InterPro" id="IPR009414">
    <property type="entry name" value="DUF1064"/>
</dbReference>
<evidence type="ECO:0000313" key="2">
    <source>
        <dbReference type="EMBL" id="CAB4178490.1"/>
    </source>
</evidence>
<evidence type="ECO:0000313" key="3">
    <source>
        <dbReference type="EMBL" id="CAB4187827.1"/>
    </source>
</evidence>
<evidence type="ECO:0000313" key="1">
    <source>
        <dbReference type="EMBL" id="CAB4147104.1"/>
    </source>
</evidence>
<reference evidence="1" key="1">
    <citation type="submission" date="2020-04" db="EMBL/GenBank/DDBJ databases">
        <authorList>
            <person name="Chiriac C."/>
            <person name="Salcher M."/>
            <person name="Ghai R."/>
            <person name="Kavagutti S V."/>
        </authorList>
    </citation>
    <scope>NUCLEOTIDE SEQUENCE</scope>
</reference>
<evidence type="ECO:0000313" key="4">
    <source>
        <dbReference type="EMBL" id="CAB4219608.1"/>
    </source>
</evidence>
<name>A0A6J5MK25_9CAUD</name>
<dbReference type="EMBL" id="LR797116">
    <property type="protein sequence ID" value="CAB4187827.1"/>
    <property type="molecule type" value="Genomic_DNA"/>
</dbReference>
<organism evidence="1">
    <name type="scientific">uncultured Caudovirales phage</name>
    <dbReference type="NCBI Taxonomy" id="2100421"/>
    <lineage>
        <taxon>Viruses</taxon>
        <taxon>Duplodnaviria</taxon>
        <taxon>Heunggongvirae</taxon>
        <taxon>Uroviricota</taxon>
        <taxon>Caudoviricetes</taxon>
        <taxon>Peduoviridae</taxon>
        <taxon>Maltschvirus</taxon>
        <taxon>Maltschvirus maltsch</taxon>
    </lineage>
</organism>